<evidence type="ECO:0000313" key="2">
    <source>
        <dbReference type="EMBL" id="EPE29063.1"/>
    </source>
</evidence>
<dbReference type="EMBL" id="KE145367">
    <property type="protein sequence ID" value="EPE29063.1"/>
    <property type="molecule type" value="Genomic_DNA"/>
</dbReference>
<name>S3DRF9_GLAL2</name>
<organism evidence="2 3">
    <name type="scientific">Glarea lozoyensis (strain ATCC 20868 / MF5171)</name>
    <dbReference type="NCBI Taxonomy" id="1116229"/>
    <lineage>
        <taxon>Eukaryota</taxon>
        <taxon>Fungi</taxon>
        <taxon>Dikarya</taxon>
        <taxon>Ascomycota</taxon>
        <taxon>Pezizomycotina</taxon>
        <taxon>Leotiomycetes</taxon>
        <taxon>Helotiales</taxon>
        <taxon>Helotiaceae</taxon>
        <taxon>Glarea</taxon>
    </lineage>
</organism>
<keyword evidence="3" id="KW-1185">Reference proteome</keyword>
<feature type="compositionally biased region" description="Polar residues" evidence="1">
    <location>
        <begin position="1"/>
        <end position="10"/>
    </location>
</feature>
<evidence type="ECO:0000256" key="1">
    <source>
        <dbReference type="SAM" id="MobiDB-lite"/>
    </source>
</evidence>
<accession>S3DRF9</accession>
<gene>
    <name evidence="2" type="ORF">GLAREA_00221</name>
</gene>
<sequence length="99" mass="10310">MNVRRSSSRINPGFARPHCGHDSKRSPINSHSSPTPTCVGSPLRPSTLDAPPPSRSPQTLLSPSVTSAPEPSTDAANCSSRALLLVVDQQSTELPGPSA</sequence>
<feature type="compositionally biased region" description="Polar residues" evidence="1">
    <location>
        <begin position="26"/>
        <end position="38"/>
    </location>
</feature>
<dbReference type="RefSeq" id="XP_008083172.1">
    <property type="nucleotide sequence ID" value="XM_008084981.1"/>
</dbReference>
<dbReference type="AlphaFoldDB" id="S3DRF9"/>
<protein>
    <submittedName>
        <fullName evidence="2">Uncharacterized protein</fullName>
    </submittedName>
</protein>
<dbReference type="KEGG" id="glz:GLAREA_00221"/>
<feature type="region of interest" description="Disordered" evidence="1">
    <location>
        <begin position="1"/>
        <end position="79"/>
    </location>
</feature>
<proteinExistence type="predicted"/>
<reference evidence="2 3" key="1">
    <citation type="journal article" date="2013" name="BMC Genomics">
        <title>Genomics-driven discovery of the pneumocandin biosynthetic gene cluster in the fungus Glarea lozoyensis.</title>
        <authorList>
            <person name="Chen L."/>
            <person name="Yue Q."/>
            <person name="Zhang X."/>
            <person name="Xiang M."/>
            <person name="Wang C."/>
            <person name="Li S."/>
            <person name="Che Y."/>
            <person name="Ortiz-Lopez F.J."/>
            <person name="Bills G.F."/>
            <person name="Liu X."/>
            <person name="An Z."/>
        </authorList>
    </citation>
    <scope>NUCLEOTIDE SEQUENCE [LARGE SCALE GENOMIC DNA]</scope>
    <source>
        <strain evidence="3">ATCC 20868 / MF5171</strain>
    </source>
</reference>
<dbReference type="HOGENOM" id="CLU_2320622_0_0_1"/>
<dbReference type="GeneID" id="19459281"/>
<feature type="compositionally biased region" description="Polar residues" evidence="1">
    <location>
        <begin position="56"/>
        <end position="79"/>
    </location>
</feature>
<evidence type="ECO:0000313" key="3">
    <source>
        <dbReference type="Proteomes" id="UP000016922"/>
    </source>
</evidence>
<dbReference type="Proteomes" id="UP000016922">
    <property type="component" value="Unassembled WGS sequence"/>
</dbReference>